<feature type="transmembrane region" description="Helical" evidence="1">
    <location>
        <begin position="33"/>
        <end position="55"/>
    </location>
</feature>
<organism evidence="3 4">
    <name type="scientific">Caloramator fervidus</name>
    <dbReference type="NCBI Taxonomy" id="29344"/>
    <lineage>
        <taxon>Bacteria</taxon>
        <taxon>Bacillati</taxon>
        <taxon>Bacillota</taxon>
        <taxon>Clostridia</taxon>
        <taxon>Eubacteriales</taxon>
        <taxon>Clostridiaceae</taxon>
        <taxon>Caloramator</taxon>
    </lineage>
</organism>
<dbReference type="FunFam" id="3.30.70.270:FF:000001">
    <property type="entry name" value="Diguanylate cyclase domain protein"/>
    <property type="match status" value="1"/>
</dbReference>
<dbReference type="PANTHER" id="PTHR45138">
    <property type="entry name" value="REGULATORY COMPONENTS OF SENSORY TRANSDUCTION SYSTEM"/>
    <property type="match status" value="1"/>
</dbReference>
<dbReference type="Gene3D" id="3.30.450.40">
    <property type="match status" value="1"/>
</dbReference>
<sequence>MQLKRIYKLGVVVAAIALSLKAFINTNIKSFDVLLFLVFAIFVTMIMGYFTILVGEIKFDFTETVTLFIYLMFGVNLAVVFEFICDFLRLFADVFYKEEEFNLCVLYNKLIFPFAVFLSGSLSGYITSYFNLPFIQRTIFLATIFEFLFLNFNILFILLDGKKLRINLNMLLFNFIVAVILGVLLYFIDLKIGKYGTFLMFIILITLSYCFYLLKRLEFKNIIIKNILSVSEGLIKHGDLKIKCDNFLLNLKRILPYDVAAIYFFDYEGDDVVLPISFYCPKGLNIDELDLNIRNGYTIKVILEGEIYISRNIRKDKKVLIIGSLLNFIKTAIFVPIMVDNKLRGLIFLGGKIHLPNLLLYDIKEPLSILAKQMSLAFNNYSYFLNIKKETEMDALTGLYNRRKLNEEVNNLIRENMVFSIAIFDIDNFKKINDTYGYLVGDKILMMFADIVKKLVRKTDVVCRYGGEEIVIILNGLTKEQAYLVAERIRKYIQEYEFIVDNYKIDITISGGVTSFPEDANNMMELIQKADSVLYKECKAKGKNKVAVYLC</sequence>
<keyword evidence="1" id="KW-0472">Membrane</keyword>
<dbReference type="NCBIfam" id="TIGR00254">
    <property type="entry name" value="GGDEF"/>
    <property type="match status" value="1"/>
</dbReference>
<dbReference type="InterPro" id="IPR029787">
    <property type="entry name" value="Nucleotide_cyclase"/>
</dbReference>
<feature type="transmembrane region" description="Helical" evidence="1">
    <location>
        <begin position="319"/>
        <end position="339"/>
    </location>
</feature>
<dbReference type="SUPFAM" id="SSF55073">
    <property type="entry name" value="Nucleotide cyclase"/>
    <property type="match status" value="1"/>
</dbReference>
<dbReference type="RefSeq" id="WP_103895895.1">
    <property type="nucleotide sequence ID" value="NZ_FNUK01000009.1"/>
</dbReference>
<dbReference type="GO" id="GO:0043709">
    <property type="term" value="P:cell adhesion involved in single-species biofilm formation"/>
    <property type="evidence" value="ECO:0007669"/>
    <property type="project" value="TreeGrafter"/>
</dbReference>
<proteinExistence type="predicted"/>
<dbReference type="SUPFAM" id="SSF55781">
    <property type="entry name" value="GAF domain-like"/>
    <property type="match status" value="1"/>
</dbReference>
<evidence type="ECO:0000259" key="2">
    <source>
        <dbReference type="PROSITE" id="PS50887"/>
    </source>
</evidence>
<dbReference type="Gene3D" id="3.30.70.270">
    <property type="match status" value="1"/>
</dbReference>
<dbReference type="EMBL" id="FNUK01000009">
    <property type="protein sequence ID" value="SEF74567.1"/>
    <property type="molecule type" value="Genomic_DNA"/>
</dbReference>
<dbReference type="GO" id="GO:0005886">
    <property type="term" value="C:plasma membrane"/>
    <property type="evidence" value="ECO:0007669"/>
    <property type="project" value="TreeGrafter"/>
</dbReference>
<dbReference type="GO" id="GO:1902201">
    <property type="term" value="P:negative regulation of bacterial-type flagellum-dependent cell motility"/>
    <property type="evidence" value="ECO:0007669"/>
    <property type="project" value="TreeGrafter"/>
</dbReference>
<dbReference type="PROSITE" id="PS50887">
    <property type="entry name" value="GGDEF"/>
    <property type="match status" value="1"/>
</dbReference>
<dbReference type="Pfam" id="PF00990">
    <property type="entry name" value="GGDEF"/>
    <property type="match status" value="1"/>
</dbReference>
<protein>
    <submittedName>
        <fullName evidence="3">Diguanylate cyclase (GGDEF) domain-containing protein</fullName>
    </submittedName>
</protein>
<feature type="transmembrane region" description="Helical" evidence="1">
    <location>
        <begin position="67"/>
        <end position="92"/>
    </location>
</feature>
<feature type="transmembrane region" description="Helical" evidence="1">
    <location>
        <begin position="171"/>
        <end position="188"/>
    </location>
</feature>
<dbReference type="InterPro" id="IPR050469">
    <property type="entry name" value="Diguanylate_Cyclase"/>
</dbReference>
<feature type="transmembrane region" description="Helical" evidence="1">
    <location>
        <begin position="194"/>
        <end position="214"/>
    </location>
</feature>
<dbReference type="GO" id="GO:0052621">
    <property type="term" value="F:diguanylate cyclase activity"/>
    <property type="evidence" value="ECO:0007669"/>
    <property type="project" value="TreeGrafter"/>
</dbReference>
<evidence type="ECO:0000313" key="3">
    <source>
        <dbReference type="EMBL" id="SEF74567.1"/>
    </source>
</evidence>
<dbReference type="Proteomes" id="UP000242850">
    <property type="component" value="Unassembled WGS sequence"/>
</dbReference>
<keyword evidence="4" id="KW-1185">Reference proteome</keyword>
<dbReference type="InterPro" id="IPR029016">
    <property type="entry name" value="GAF-like_dom_sf"/>
</dbReference>
<name>A0A1H5UJX9_9CLOT</name>
<keyword evidence="1" id="KW-1133">Transmembrane helix</keyword>
<feature type="transmembrane region" description="Helical" evidence="1">
    <location>
        <begin position="138"/>
        <end position="159"/>
    </location>
</feature>
<accession>A0A1H5UJX9</accession>
<evidence type="ECO:0000256" key="1">
    <source>
        <dbReference type="SAM" id="Phobius"/>
    </source>
</evidence>
<dbReference type="InterPro" id="IPR000160">
    <property type="entry name" value="GGDEF_dom"/>
</dbReference>
<feature type="transmembrane region" description="Helical" evidence="1">
    <location>
        <begin position="104"/>
        <end position="126"/>
    </location>
</feature>
<keyword evidence="1" id="KW-0812">Transmembrane</keyword>
<dbReference type="PANTHER" id="PTHR45138:SF9">
    <property type="entry name" value="DIGUANYLATE CYCLASE DGCM-RELATED"/>
    <property type="match status" value="1"/>
</dbReference>
<gene>
    <name evidence="3" type="ORF">SAMN05660865_00913</name>
</gene>
<dbReference type="AlphaFoldDB" id="A0A1H5UJX9"/>
<dbReference type="CDD" id="cd01949">
    <property type="entry name" value="GGDEF"/>
    <property type="match status" value="1"/>
</dbReference>
<feature type="domain" description="GGDEF" evidence="2">
    <location>
        <begin position="417"/>
        <end position="551"/>
    </location>
</feature>
<reference evidence="4" key="1">
    <citation type="submission" date="2016-10" db="EMBL/GenBank/DDBJ databases">
        <authorList>
            <person name="Varghese N."/>
            <person name="Submissions S."/>
        </authorList>
    </citation>
    <scope>NUCLEOTIDE SEQUENCE [LARGE SCALE GENOMIC DNA]</scope>
    <source>
        <strain evidence="4">DSM 5463</strain>
    </source>
</reference>
<evidence type="ECO:0000313" key="4">
    <source>
        <dbReference type="Proteomes" id="UP000242850"/>
    </source>
</evidence>
<dbReference type="OrthoDB" id="9805474at2"/>
<dbReference type="SMART" id="SM00267">
    <property type="entry name" value="GGDEF"/>
    <property type="match status" value="1"/>
</dbReference>
<dbReference type="InterPro" id="IPR043128">
    <property type="entry name" value="Rev_trsase/Diguanyl_cyclase"/>
</dbReference>